<evidence type="ECO:0000313" key="1">
    <source>
        <dbReference type="EMBL" id="SVA55101.1"/>
    </source>
</evidence>
<proteinExistence type="predicted"/>
<sequence>MNTIMRYELTLLLFLSQVLLGQDLVLKMAQVTAGQSQASSDAFSLISSTSSQTSEPSQSDSFSVAQGIVSAVQGIYSLPPEVNAFLADTVQKDGMPIRVQGVLVDINGIASADLYLQMGGDDEHVVIPMTALNDSIFEVAIDTSLVTVQNFRAFIRGADNMAYSNDSDPLAPSVRFDETELSTAIANSRYPEGIPPRHWRMVSFPGELDEPGISKPEVEGGHVFYEWSLGDSSWTVPDSVYLGKAYWFRHLYSDPLPFDPDSGTAIPLEPFPMTLKQGWNMVGSPFAFPVQVVADPGIVSGIYFYGDSTDKDGWEVQGYEMDPWAGYAVHSESEGATLELLPYTDAGSDGSAARSTVSSGWNLNIAADGK</sequence>
<reference evidence="1" key="1">
    <citation type="submission" date="2018-05" db="EMBL/GenBank/DDBJ databases">
        <authorList>
            <person name="Lanie J.A."/>
            <person name="Ng W.-L."/>
            <person name="Kazmierczak K.M."/>
            <person name="Andrzejewski T.M."/>
            <person name="Davidsen T.M."/>
            <person name="Wayne K.J."/>
            <person name="Tettelin H."/>
            <person name="Glass J.I."/>
            <person name="Rusch D."/>
            <person name="Podicherti R."/>
            <person name="Tsui H.-C.T."/>
            <person name="Winkler M.E."/>
        </authorList>
    </citation>
    <scope>NUCLEOTIDE SEQUENCE</scope>
</reference>
<dbReference type="EMBL" id="UINC01012644">
    <property type="protein sequence ID" value="SVA55101.1"/>
    <property type="molecule type" value="Genomic_DNA"/>
</dbReference>
<gene>
    <name evidence="1" type="ORF">METZ01_LOCUS107955</name>
</gene>
<dbReference type="AlphaFoldDB" id="A0A381WS18"/>
<organism evidence="1">
    <name type="scientific">marine metagenome</name>
    <dbReference type="NCBI Taxonomy" id="408172"/>
    <lineage>
        <taxon>unclassified sequences</taxon>
        <taxon>metagenomes</taxon>
        <taxon>ecological metagenomes</taxon>
    </lineage>
</organism>
<feature type="non-terminal residue" evidence="1">
    <location>
        <position position="370"/>
    </location>
</feature>
<accession>A0A381WS18</accession>
<protein>
    <submittedName>
        <fullName evidence="1">Uncharacterized protein</fullName>
    </submittedName>
</protein>
<name>A0A381WS18_9ZZZZ</name>